<dbReference type="SUPFAM" id="SSF52047">
    <property type="entry name" value="RNI-like"/>
    <property type="match status" value="1"/>
</dbReference>
<dbReference type="AlphaFoldDB" id="A0A9N8V9A6"/>
<comment type="caution">
    <text evidence="1">The sequence shown here is derived from an EMBL/GenBank/DDBJ whole genome shotgun (WGS) entry which is preliminary data.</text>
</comment>
<sequence length="582" mass="66490">MSVIFTNEILGKIFAFSDVKTLHSCLLSSRLLCTISVPFLWSTPLEYLYSNQKIPPKWTKVYSLAQIYISCLTDDSISLLKSSKIPLTPSIVQQRPTYDYSSFLQNLDYKLLFDCVAVWLNRSEKSSMRSTRQHYLVVEELSKLFFIRTTNLKSVSCKVWPNLINNGLAPNYLTLTALPSAEICLKSLEKFSVKDSVPTDFCEGFSRVSKGIKNLELQPMDKEEDDEMFAGLIKSLKKLETIIIFSTDPDKYQLPQVANALKQHVRSLKTISLCYKISVPLNIFTDCVNLVDLRISHLNQTISSSTFELLSKTQFTQLKVLHINSRKLYLGQIAMLIQNTGGQIVDVYLEYERKYGTEHSIDLINSIAENCSNLKELRAFIPNEAIHRLPYLFTSCPRLNSVCWLDGDSEGEDEPEETVDISDAMIEMSKVYPKNLYEFLVFAHWEFSGTALKCFLWNCERRLSARNDRKLDLFVPAWGEDQIPVIKAYGKKGFLEMRDWTGIIQQYYTSLNQSDEEILWDSSEDEQDSDDSGVDVMSSPAYKAFRLSYVADTQKNVKSNTSLMANDEFDFLSEVDEVPGVA</sequence>
<evidence type="ECO:0000313" key="2">
    <source>
        <dbReference type="Proteomes" id="UP000789342"/>
    </source>
</evidence>
<evidence type="ECO:0000313" key="1">
    <source>
        <dbReference type="EMBL" id="CAG8442375.1"/>
    </source>
</evidence>
<dbReference type="EMBL" id="CAJVPV010000094">
    <property type="protein sequence ID" value="CAG8442375.1"/>
    <property type="molecule type" value="Genomic_DNA"/>
</dbReference>
<organism evidence="1 2">
    <name type="scientific">Acaulospora morrowiae</name>
    <dbReference type="NCBI Taxonomy" id="94023"/>
    <lineage>
        <taxon>Eukaryota</taxon>
        <taxon>Fungi</taxon>
        <taxon>Fungi incertae sedis</taxon>
        <taxon>Mucoromycota</taxon>
        <taxon>Glomeromycotina</taxon>
        <taxon>Glomeromycetes</taxon>
        <taxon>Diversisporales</taxon>
        <taxon>Acaulosporaceae</taxon>
        <taxon>Acaulospora</taxon>
    </lineage>
</organism>
<dbReference type="Gene3D" id="3.80.10.10">
    <property type="entry name" value="Ribonuclease Inhibitor"/>
    <property type="match status" value="1"/>
</dbReference>
<dbReference type="OrthoDB" id="2382657at2759"/>
<accession>A0A9N8V9A6</accession>
<name>A0A9N8V9A6_9GLOM</name>
<reference evidence="1" key="1">
    <citation type="submission" date="2021-06" db="EMBL/GenBank/DDBJ databases">
        <authorList>
            <person name="Kallberg Y."/>
            <person name="Tangrot J."/>
            <person name="Rosling A."/>
        </authorList>
    </citation>
    <scope>NUCLEOTIDE SEQUENCE</scope>
    <source>
        <strain evidence="1">CL551</strain>
    </source>
</reference>
<dbReference type="InterPro" id="IPR032675">
    <property type="entry name" value="LRR_dom_sf"/>
</dbReference>
<gene>
    <name evidence="1" type="ORF">AMORRO_LOCUS383</name>
</gene>
<keyword evidence="2" id="KW-1185">Reference proteome</keyword>
<proteinExistence type="predicted"/>
<dbReference type="Proteomes" id="UP000789342">
    <property type="component" value="Unassembled WGS sequence"/>
</dbReference>
<protein>
    <submittedName>
        <fullName evidence="1">17158_t:CDS:1</fullName>
    </submittedName>
</protein>